<evidence type="ECO:0000313" key="6">
    <source>
        <dbReference type="EMBL" id="KAA8524648.1"/>
    </source>
</evidence>
<protein>
    <recommendedName>
        <fullName evidence="5">Receptor ligand binding region domain-containing protein</fullName>
    </recommendedName>
</protein>
<evidence type="ECO:0000256" key="3">
    <source>
        <dbReference type="ARBA" id="ARBA00022989"/>
    </source>
</evidence>
<feature type="domain" description="Receptor ligand binding region" evidence="5">
    <location>
        <begin position="25"/>
        <end position="63"/>
    </location>
</feature>
<dbReference type="Pfam" id="PF01094">
    <property type="entry name" value="ANF_receptor"/>
    <property type="match status" value="1"/>
</dbReference>
<evidence type="ECO:0000259" key="5">
    <source>
        <dbReference type="Pfam" id="PF01094"/>
    </source>
</evidence>
<dbReference type="InterPro" id="IPR028082">
    <property type="entry name" value="Peripla_BP_I"/>
</dbReference>
<dbReference type="OrthoDB" id="5984008at2759"/>
<name>A0A5J5A3T2_9ASTE</name>
<dbReference type="Proteomes" id="UP000325577">
    <property type="component" value="Linkage Group LG4"/>
</dbReference>
<dbReference type="GO" id="GO:0016020">
    <property type="term" value="C:membrane"/>
    <property type="evidence" value="ECO:0007669"/>
    <property type="project" value="UniProtKB-SubCell"/>
</dbReference>
<accession>A0A5J5A3T2</accession>
<comment type="subcellular location">
    <subcellularLocation>
        <location evidence="1">Membrane</location>
    </subcellularLocation>
</comment>
<keyword evidence="3" id="KW-1133">Transmembrane helix</keyword>
<evidence type="ECO:0000256" key="4">
    <source>
        <dbReference type="ARBA" id="ARBA00023136"/>
    </source>
</evidence>
<gene>
    <name evidence="6" type="ORF">F0562_011071</name>
</gene>
<organism evidence="6 7">
    <name type="scientific">Nyssa sinensis</name>
    <dbReference type="NCBI Taxonomy" id="561372"/>
    <lineage>
        <taxon>Eukaryota</taxon>
        <taxon>Viridiplantae</taxon>
        <taxon>Streptophyta</taxon>
        <taxon>Embryophyta</taxon>
        <taxon>Tracheophyta</taxon>
        <taxon>Spermatophyta</taxon>
        <taxon>Magnoliopsida</taxon>
        <taxon>eudicotyledons</taxon>
        <taxon>Gunneridae</taxon>
        <taxon>Pentapetalae</taxon>
        <taxon>asterids</taxon>
        <taxon>Cornales</taxon>
        <taxon>Nyssaceae</taxon>
        <taxon>Nyssa</taxon>
    </lineage>
</organism>
<keyword evidence="2" id="KW-0812">Transmembrane</keyword>
<keyword evidence="4" id="KW-0472">Membrane</keyword>
<dbReference type="EMBL" id="CM018047">
    <property type="protein sequence ID" value="KAA8524648.1"/>
    <property type="molecule type" value="Genomic_DNA"/>
</dbReference>
<keyword evidence="7" id="KW-1185">Reference proteome</keyword>
<evidence type="ECO:0000313" key="7">
    <source>
        <dbReference type="Proteomes" id="UP000325577"/>
    </source>
</evidence>
<dbReference type="AlphaFoldDB" id="A0A5J5A3T2"/>
<proteinExistence type="predicted"/>
<reference evidence="6 7" key="1">
    <citation type="submission" date="2019-09" db="EMBL/GenBank/DDBJ databases">
        <title>A chromosome-level genome assembly of the Chinese tupelo Nyssa sinensis.</title>
        <authorList>
            <person name="Yang X."/>
            <person name="Kang M."/>
            <person name="Yang Y."/>
            <person name="Xiong H."/>
            <person name="Wang M."/>
            <person name="Zhang Z."/>
            <person name="Wang Z."/>
            <person name="Wu H."/>
            <person name="Ma T."/>
            <person name="Liu J."/>
            <person name="Xi Z."/>
        </authorList>
    </citation>
    <scope>NUCLEOTIDE SEQUENCE [LARGE SCALE GENOMIC DNA]</scope>
    <source>
        <strain evidence="6">J267</strain>
        <tissue evidence="6">Leaf</tissue>
    </source>
</reference>
<sequence>MGWSGVPFHSQGAIFTFDSVIGRVAKAAMEAAAFDINADPRILGGTQLNLIMEDANCSVFMGSIGGN</sequence>
<evidence type="ECO:0000256" key="2">
    <source>
        <dbReference type="ARBA" id="ARBA00022692"/>
    </source>
</evidence>
<dbReference type="Gene3D" id="3.40.50.2300">
    <property type="match status" value="1"/>
</dbReference>
<dbReference type="InterPro" id="IPR001828">
    <property type="entry name" value="ANF_lig-bd_rcpt"/>
</dbReference>
<evidence type="ECO:0000256" key="1">
    <source>
        <dbReference type="ARBA" id="ARBA00004370"/>
    </source>
</evidence>
<dbReference type="SUPFAM" id="SSF53822">
    <property type="entry name" value="Periplasmic binding protein-like I"/>
    <property type="match status" value="1"/>
</dbReference>